<comment type="caution">
    <text evidence="1">The sequence shown here is derived from an EMBL/GenBank/DDBJ whole genome shotgun (WGS) entry which is preliminary data.</text>
</comment>
<reference evidence="1 2" key="1">
    <citation type="journal article" date="2019" name="Commun. Biol.">
        <title>The bagworm genome reveals a unique fibroin gene that provides high tensile strength.</title>
        <authorList>
            <person name="Kono N."/>
            <person name="Nakamura H."/>
            <person name="Ohtoshi R."/>
            <person name="Tomita M."/>
            <person name="Numata K."/>
            <person name="Arakawa K."/>
        </authorList>
    </citation>
    <scope>NUCLEOTIDE SEQUENCE [LARGE SCALE GENOMIC DNA]</scope>
</reference>
<keyword evidence="2" id="KW-1185">Reference proteome</keyword>
<organism evidence="1 2">
    <name type="scientific">Eumeta variegata</name>
    <name type="common">Bagworm moth</name>
    <name type="synonym">Eumeta japonica</name>
    <dbReference type="NCBI Taxonomy" id="151549"/>
    <lineage>
        <taxon>Eukaryota</taxon>
        <taxon>Metazoa</taxon>
        <taxon>Ecdysozoa</taxon>
        <taxon>Arthropoda</taxon>
        <taxon>Hexapoda</taxon>
        <taxon>Insecta</taxon>
        <taxon>Pterygota</taxon>
        <taxon>Neoptera</taxon>
        <taxon>Endopterygota</taxon>
        <taxon>Lepidoptera</taxon>
        <taxon>Glossata</taxon>
        <taxon>Ditrysia</taxon>
        <taxon>Tineoidea</taxon>
        <taxon>Psychidae</taxon>
        <taxon>Oiketicinae</taxon>
        <taxon>Eumeta</taxon>
    </lineage>
</organism>
<dbReference type="AlphaFoldDB" id="A0A4C1W9B0"/>
<evidence type="ECO:0000313" key="1">
    <source>
        <dbReference type="EMBL" id="GBP47470.1"/>
    </source>
</evidence>
<name>A0A4C1W9B0_EUMVA</name>
<accession>A0A4C1W9B0</accession>
<protein>
    <submittedName>
        <fullName evidence="1">Uncharacterized protein</fullName>
    </submittedName>
</protein>
<gene>
    <name evidence="1" type="ORF">EVAR_86388_1</name>
</gene>
<evidence type="ECO:0000313" key="2">
    <source>
        <dbReference type="Proteomes" id="UP000299102"/>
    </source>
</evidence>
<proteinExistence type="predicted"/>
<sequence length="186" mass="21232">MFNINICNSSRCSESERARPHSSGLSRERRCFARDGLFENISVTLHDHLHIRGVFRQISFSEVTETTPAHVSDPKAERRLSPARLRGRHRRRRRTVTVVFAEMIKATFPSSPDRFWLTLCQQFVVATRYKNARLFSQNKQQTAHEIHIKVIRPSAAKASRLIRSTCATSAGSRAKKRYAPTVVEGA</sequence>
<dbReference type="Proteomes" id="UP000299102">
    <property type="component" value="Unassembled WGS sequence"/>
</dbReference>
<dbReference type="EMBL" id="BGZK01000502">
    <property type="protein sequence ID" value="GBP47470.1"/>
    <property type="molecule type" value="Genomic_DNA"/>
</dbReference>